<name>A0A6A1WHI3_9ROSI</name>
<protein>
    <submittedName>
        <fullName evidence="1">Uncharacterized protein</fullName>
    </submittedName>
</protein>
<dbReference type="Proteomes" id="UP000516437">
    <property type="component" value="Chromosome 2"/>
</dbReference>
<accession>A0A6A1WHI3</accession>
<organism evidence="1 2">
    <name type="scientific">Morella rubra</name>
    <name type="common">Chinese bayberry</name>
    <dbReference type="NCBI Taxonomy" id="262757"/>
    <lineage>
        <taxon>Eukaryota</taxon>
        <taxon>Viridiplantae</taxon>
        <taxon>Streptophyta</taxon>
        <taxon>Embryophyta</taxon>
        <taxon>Tracheophyta</taxon>
        <taxon>Spermatophyta</taxon>
        <taxon>Magnoliopsida</taxon>
        <taxon>eudicotyledons</taxon>
        <taxon>Gunneridae</taxon>
        <taxon>Pentapetalae</taxon>
        <taxon>rosids</taxon>
        <taxon>fabids</taxon>
        <taxon>Fagales</taxon>
        <taxon>Myricaceae</taxon>
        <taxon>Morella</taxon>
    </lineage>
</organism>
<dbReference type="AlphaFoldDB" id="A0A6A1WHI3"/>
<dbReference type="OrthoDB" id="2126698at2759"/>
<evidence type="ECO:0000313" key="2">
    <source>
        <dbReference type="Proteomes" id="UP000516437"/>
    </source>
</evidence>
<evidence type="ECO:0000313" key="1">
    <source>
        <dbReference type="EMBL" id="KAB1223118.1"/>
    </source>
</evidence>
<gene>
    <name evidence="1" type="ORF">CJ030_MR2G024868</name>
</gene>
<reference evidence="1 2" key="1">
    <citation type="journal article" date="2019" name="Plant Biotechnol. J.">
        <title>The red bayberry genome and genetic basis of sex determination.</title>
        <authorList>
            <person name="Jia H.M."/>
            <person name="Jia H.J."/>
            <person name="Cai Q.L."/>
            <person name="Wang Y."/>
            <person name="Zhao H.B."/>
            <person name="Yang W.F."/>
            <person name="Wang G.Y."/>
            <person name="Li Y.H."/>
            <person name="Zhan D.L."/>
            <person name="Shen Y.T."/>
            <person name="Niu Q.F."/>
            <person name="Chang L."/>
            <person name="Qiu J."/>
            <person name="Zhao L."/>
            <person name="Xie H.B."/>
            <person name="Fu W.Y."/>
            <person name="Jin J."/>
            <person name="Li X.W."/>
            <person name="Jiao Y."/>
            <person name="Zhou C.C."/>
            <person name="Tu T."/>
            <person name="Chai C.Y."/>
            <person name="Gao J.L."/>
            <person name="Fan L.J."/>
            <person name="van de Weg E."/>
            <person name="Wang J.Y."/>
            <person name="Gao Z.S."/>
        </authorList>
    </citation>
    <scope>NUCLEOTIDE SEQUENCE [LARGE SCALE GENOMIC DNA]</scope>
    <source>
        <tissue evidence="1">Leaves</tissue>
    </source>
</reference>
<proteinExistence type="predicted"/>
<keyword evidence="2" id="KW-1185">Reference proteome</keyword>
<sequence length="94" mass="10812">MDNTLDQRLLEPGAQEQRDLKRRIWAESKVVWRIAFPSILSRVTSFGMLVMTQLFLAQVAELDLAAYALVQTVLVRFVRGILVSCQVHILCYNF</sequence>
<comment type="caution">
    <text evidence="1">The sequence shown here is derived from an EMBL/GenBank/DDBJ whole genome shotgun (WGS) entry which is preliminary data.</text>
</comment>
<dbReference type="EMBL" id="RXIC02000020">
    <property type="protein sequence ID" value="KAB1223118.1"/>
    <property type="molecule type" value="Genomic_DNA"/>
</dbReference>